<reference evidence="3 4" key="1">
    <citation type="journal article" date="2019" name="Nat. Microbiol.">
        <title>Mediterranean grassland soil C-N compound turnover is dependent on rainfall and depth, and is mediated by genomically divergent microorganisms.</title>
        <authorList>
            <person name="Diamond S."/>
            <person name="Andeer P.F."/>
            <person name="Li Z."/>
            <person name="Crits-Christoph A."/>
            <person name="Burstein D."/>
            <person name="Anantharaman K."/>
            <person name="Lane K.R."/>
            <person name="Thomas B.C."/>
            <person name="Pan C."/>
            <person name="Northen T.R."/>
            <person name="Banfield J.F."/>
        </authorList>
    </citation>
    <scope>NUCLEOTIDE SEQUENCE [LARGE SCALE GENOMIC DNA]</scope>
    <source>
        <strain evidence="3">WS_9</strain>
    </source>
</reference>
<feature type="transmembrane region" description="Helical" evidence="2">
    <location>
        <begin position="218"/>
        <end position="237"/>
    </location>
</feature>
<keyword evidence="2" id="KW-0812">Transmembrane</keyword>
<feature type="compositionally biased region" description="Polar residues" evidence="1">
    <location>
        <begin position="453"/>
        <end position="475"/>
    </location>
</feature>
<feature type="transmembrane region" description="Helical" evidence="2">
    <location>
        <begin position="162"/>
        <end position="184"/>
    </location>
</feature>
<evidence type="ECO:0000313" key="4">
    <source>
        <dbReference type="Proteomes" id="UP000317691"/>
    </source>
</evidence>
<feature type="transmembrane region" description="Helical" evidence="2">
    <location>
        <begin position="137"/>
        <end position="156"/>
    </location>
</feature>
<dbReference type="InterPro" id="IPR011989">
    <property type="entry name" value="ARM-like"/>
</dbReference>
<name>A0A538THL1_UNCEI</name>
<evidence type="ECO:0000256" key="1">
    <source>
        <dbReference type="SAM" id="MobiDB-lite"/>
    </source>
</evidence>
<feature type="transmembrane region" description="Helical" evidence="2">
    <location>
        <begin position="76"/>
        <end position="98"/>
    </location>
</feature>
<feature type="transmembrane region" description="Helical" evidence="2">
    <location>
        <begin position="257"/>
        <end position="282"/>
    </location>
</feature>
<gene>
    <name evidence="3" type="ORF">E6K79_10735</name>
</gene>
<dbReference type="SUPFAM" id="SSF48371">
    <property type="entry name" value="ARM repeat"/>
    <property type="match status" value="2"/>
</dbReference>
<dbReference type="InterPro" id="IPR036259">
    <property type="entry name" value="MFS_trans_sf"/>
</dbReference>
<dbReference type="Gene3D" id="1.25.10.10">
    <property type="entry name" value="Leucine-rich Repeat Variant"/>
    <property type="match status" value="1"/>
</dbReference>
<dbReference type="EMBL" id="VBOZ01000033">
    <property type="protein sequence ID" value="TMQ63115.1"/>
    <property type="molecule type" value="Genomic_DNA"/>
</dbReference>
<sequence length="759" mass="80883">MSPETPEIRSAVVAATVTAIAMIAYQVAAKATRDAFFLSTFHVTALPAMMIATSVLAIVLAYAFTRALNAWGPGRVIPATFAGSAALLLVEWAISFPFRRPAAVLVYLHYGCLGALVISGFYSFLSERFDPRTAKRLLARVTGAGALGGVLGGVVASQVGRGLPVTTMIPILAIFHLICAAAVLRLRPVASPARTPAAPAPPPAKPQRAPFHLLAESAYLRGLIVLVLIVTLSEGLIDLVLKGRAYQEFGQGGDLLQFFAAFYTGVSILTVVAQATVGRFALEKLGPARTAALLPATTAAASAGALVAPGLGSAVFARGIESILANSVYRAGYEVLFTPVPAREKRSVKAIADVGASRAGDFLAAAIAQVVVMLAVSRALQILAACAAICSVAGAWIAYRLHAGYAQSLARGLVSRAVQLDLSGVRDSTTRSTVLKTLGPLALSQILRASEGVGTSTPRPSDSMSGPGEESSTGVTAIEEESDLARIRGLHSRDPGRVIAALEAGPLTAPLVPHVVPLLAWDDVARKAIDALRQAGPVGVEHLVERLIDPNEDFTIRRRIPLVLATYRDRGAMEGLIAALADRRFEVRYRAGRGLAHLADVDPALAVSREAAFQAVLREVESGAGVWESRSLLDRMDDEGWSPVMDEFVRDRANRSLEHVFTLLALALPRQPLRIAFRGLHTDDPLLRGTALEYLESALPPEIRRPLWPYLEDNRPKRPGATPPAPEALRALLQSSESIVLRLEDLKRMHETKEEDRSS</sequence>
<dbReference type="AlphaFoldDB" id="A0A538THL1"/>
<evidence type="ECO:0000256" key="2">
    <source>
        <dbReference type="SAM" id="Phobius"/>
    </source>
</evidence>
<organism evidence="3 4">
    <name type="scientific">Eiseniibacteriota bacterium</name>
    <dbReference type="NCBI Taxonomy" id="2212470"/>
    <lineage>
        <taxon>Bacteria</taxon>
        <taxon>Candidatus Eiseniibacteriota</taxon>
    </lineage>
</organism>
<proteinExistence type="predicted"/>
<comment type="caution">
    <text evidence="3">The sequence shown here is derived from an EMBL/GenBank/DDBJ whole genome shotgun (WGS) entry which is preliminary data.</text>
</comment>
<protein>
    <recommendedName>
        <fullName evidence="5">ADP,ATP carrier protein</fullName>
    </recommendedName>
</protein>
<dbReference type="SUPFAM" id="SSF103473">
    <property type="entry name" value="MFS general substrate transporter"/>
    <property type="match status" value="1"/>
</dbReference>
<dbReference type="InterPro" id="IPR016024">
    <property type="entry name" value="ARM-type_fold"/>
</dbReference>
<keyword evidence="2" id="KW-0472">Membrane</keyword>
<keyword evidence="2" id="KW-1133">Transmembrane helix</keyword>
<feature type="transmembrane region" description="Helical" evidence="2">
    <location>
        <begin position="104"/>
        <end position="125"/>
    </location>
</feature>
<dbReference type="Gene3D" id="1.20.1250.20">
    <property type="entry name" value="MFS general substrate transporter like domains"/>
    <property type="match status" value="1"/>
</dbReference>
<feature type="transmembrane region" description="Helical" evidence="2">
    <location>
        <begin position="45"/>
        <end position="64"/>
    </location>
</feature>
<feature type="region of interest" description="Disordered" evidence="1">
    <location>
        <begin position="451"/>
        <end position="476"/>
    </location>
</feature>
<evidence type="ECO:0008006" key="5">
    <source>
        <dbReference type="Google" id="ProtNLM"/>
    </source>
</evidence>
<accession>A0A538THL1</accession>
<evidence type="ECO:0000313" key="3">
    <source>
        <dbReference type="EMBL" id="TMQ63115.1"/>
    </source>
</evidence>
<dbReference type="Proteomes" id="UP000317691">
    <property type="component" value="Unassembled WGS sequence"/>
</dbReference>